<dbReference type="KEGG" id="hsn:DV733_15960"/>
<sequence>MSQSHRERSFRSYLSRRVVVPWLVIGVLLLIVAAGSGSDPWISLPVDPLLALGVAHLLVLWKILTTLQSIEQSIEDETQTEY</sequence>
<dbReference type="RefSeq" id="WP_136342366.1">
    <property type="nucleotide sequence ID" value="NZ_CP031310.1"/>
</dbReference>
<keyword evidence="1" id="KW-0472">Membrane</keyword>
<keyword evidence="3" id="KW-1185">Reference proteome</keyword>
<name>A0A4D6HHY5_9EURY</name>
<dbReference type="GeneID" id="39849386"/>
<keyword evidence="1" id="KW-0812">Transmembrane</keyword>
<dbReference type="EMBL" id="CP031310">
    <property type="protein sequence ID" value="QCC52632.1"/>
    <property type="molecule type" value="Genomic_DNA"/>
</dbReference>
<accession>A0A4D6HHY5</accession>
<evidence type="ECO:0000313" key="3">
    <source>
        <dbReference type="Proteomes" id="UP000296706"/>
    </source>
</evidence>
<evidence type="ECO:0000256" key="1">
    <source>
        <dbReference type="SAM" id="Phobius"/>
    </source>
</evidence>
<feature type="transmembrane region" description="Helical" evidence="1">
    <location>
        <begin position="20"/>
        <end position="37"/>
    </location>
</feature>
<proteinExistence type="predicted"/>
<organism evidence="2 3">
    <name type="scientific">Halapricum salinum</name>
    <dbReference type="NCBI Taxonomy" id="1457250"/>
    <lineage>
        <taxon>Archaea</taxon>
        <taxon>Methanobacteriati</taxon>
        <taxon>Methanobacteriota</taxon>
        <taxon>Stenosarchaea group</taxon>
        <taxon>Halobacteria</taxon>
        <taxon>Halobacteriales</taxon>
        <taxon>Haloarculaceae</taxon>
        <taxon>Halapricum</taxon>
    </lineage>
</organism>
<protein>
    <submittedName>
        <fullName evidence="2">Uncharacterized protein</fullName>
    </submittedName>
</protein>
<gene>
    <name evidence="2" type="ORF">DV733_15960</name>
</gene>
<dbReference type="AlphaFoldDB" id="A0A4D6HHY5"/>
<reference evidence="2 3" key="1">
    <citation type="journal article" date="2019" name="Nat. Commun.">
        <title>A new type of DNA phosphorothioation-based antiviral system in archaea.</title>
        <authorList>
            <person name="Xiong L."/>
            <person name="Liu S."/>
            <person name="Chen S."/>
            <person name="Xiao Y."/>
            <person name="Zhu B."/>
            <person name="Gao Y."/>
            <person name="Zhang Y."/>
            <person name="Chen B."/>
            <person name="Luo J."/>
            <person name="Deng Z."/>
            <person name="Chen X."/>
            <person name="Wang L."/>
            <person name="Chen S."/>
        </authorList>
    </citation>
    <scope>NUCLEOTIDE SEQUENCE [LARGE SCALE GENOMIC DNA]</scope>
    <source>
        <strain evidence="2 3">CBA1105</strain>
    </source>
</reference>
<keyword evidence="1" id="KW-1133">Transmembrane helix</keyword>
<dbReference type="Proteomes" id="UP000296706">
    <property type="component" value="Chromosome"/>
</dbReference>
<evidence type="ECO:0000313" key="2">
    <source>
        <dbReference type="EMBL" id="QCC52632.1"/>
    </source>
</evidence>
<dbReference type="STRING" id="1457250.GCA_000755225_02070"/>